<sequence length="45" mass="5126">VLECHSDPAAGVLTDRLRSSYRKDRHPIHSLQENLGQELGRLGWN</sequence>
<dbReference type="AlphaFoldDB" id="A0A382DTF9"/>
<dbReference type="EMBL" id="UINC01040913">
    <property type="protein sequence ID" value="SVB41449.1"/>
    <property type="molecule type" value="Genomic_DNA"/>
</dbReference>
<protein>
    <submittedName>
        <fullName evidence="1">Uncharacterized protein</fullName>
    </submittedName>
</protein>
<accession>A0A382DTF9</accession>
<feature type="non-terminal residue" evidence="1">
    <location>
        <position position="1"/>
    </location>
</feature>
<evidence type="ECO:0000313" key="1">
    <source>
        <dbReference type="EMBL" id="SVB41449.1"/>
    </source>
</evidence>
<reference evidence="1" key="1">
    <citation type="submission" date="2018-05" db="EMBL/GenBank/DDBJ databases">
        <authorList>
            <person name="Lanie J.A."/>
            <person name="Ng W.-L."/>
            <person name="Kazmierczak K.M."/>
            <person name="Andrzejewski T.M."/>
            <person name="Davidsen T.M."/>
            <person name="Wayne K.J."/>
            <person name="Tettelin H."/>
            <person name="Glass J.I."/>
            <person name="Rusch D."/>
            <person name="Podicherti R."/>
            <person name="Tsui H.-C.T."/>
            <person name="Winkler M.E."/>
        </authorList>
    </citation>
    <scope>NUCLEOTIDE SEQUENCE</scope>
</reference>
<proteinExistence type="predicted"/>
<gene>
    <name evidence="1" type="ORF">METZ01_LOCUS194303</name>
</gene>
<feature type="non-terminal residue" evidence="1">
    <location>
        <position position="45"/>
    </location>
</feature>
<name>A0A382DTF9_9ZZZZ</name>
<organism evidence="1">
    <name type="scientific">marine metagenome</name>
    <dbReference type="NCBI Taxonomy" id="408172"/>
    <lineage>
        <taxon>unclassified sequences</taxon>
        <taxon>metagenomes</taxon>
        <taxon>ecological metagenomes</taxon>
    </lineage>
</organism>